<evidence type="ECO:0000256" key="1">
    <source>
        <dbReference type="SAM" id="Phobius"/>
    </source>
</evidence>
<feature type="transmembrane region" description="Helical" evidence="1">
    <location>
        <begin position="50"/>
        <end position="71"/>
    </location>
</feature>
<evidence type="ECO:0000313" key="2">
    <source>
        <dbReference type="EMBL" id="MBD8061788.1"/>
    </source>
</evidence>
<gene>
    <name evidence="2" type="ORF">H9624_05560</name>
</gene>
<evidence type="ECO:0000313" key="3">
    <source>
        <dbReference type="Proteomes" id="UP000661894"/>
    </source>
</evidence>
<proteinExistence type="predicted"/>
<sequence length="240" mass="23024">MGSSTRGVVTAALAAVLALSAMWHWPLLVVVALATLLVAGGWPRLAGLPVTAGPGVVIAATGLAALAVVAVTGSVDGVAIVLGLAVAGSFVQEMLRRDGRPRLVESVAGTVTGCVVAGSAAMWPALGDTRPAMAVVVTAAAALAAGAACTAVPLRPRLVAGLATVVAGGAGLLAGVLLPAVGPLVGGVTGLVAGVLTSAVHLVLGRFPTSSRPLPALAAAALPPMLAGAPTFMLGSVLLA</sequence>
<keyword evidence="1" id="KW-0472">Membrane</keyword>
<feature type="transmembrane region" description="Helical" evidence="1">
    <location>
        <begin position="107"/>
        <end position="126"/>
    </location>
</feature>
<dbReference type="EMBL" id="JACSPO010000001">
    <property type="protein sequence ID" value="MBD8061788.1"/>
    <property type="molecule type" value="Genomic_DNA"/>
</dbReference>
<dbReference type="RefSeq" id="WP_251838847.1">
    <property type="nucleotide sequence ID" value="NZ_JACSPO010000001.1"/>
</dbReference>
<protein>
    <submittedName>
        <fullName evidence="2">Uncharacterized protein</fullName>
    </submittedName>
</protein>
<feature type="transmembrane region" description="Helical" evidence="1">
    <location>
        <begin position="132"/>
        <end position="152"/>
    </location>
</feature>
<keyword evidence="1" id="KW-0812">Transmembrane</keyword>
<organism evidence="2 3">
    <name type="scientific">Oceanitalea stevensii</name>
    <dbReference type="NCBI Taxonomy" id="2763072"/>
    <lineage>
        <taxon>Bacteria</taxon>
        <taxon>Bacillati</taxon>
        <taxon>Actinomycetota</taxon>
        <taxon>Actinomycetes</taxon>
        <taxon>Micrococcales</taxon>
        <taxon>Bogoriellaceae</taxon>
        <taxon>Georgenia</taxon>
    </lineage>
</organism>
<comment type="caution">
    <text evidence="2">The sequence shown here is derived from an EMBL/GenBank/DDBJ whole genome shotgun (WGS) entry which is preliminary data.</text>
</comment>
<name>A0ABR8Z0G9_9MICO</name>
<keyword evidence="3" id="KW-1185">Reference proteome</keyword>
<feature type="transmembrane region" description="Helical" evidence="1">
    <location>
        <begin position="184"/>
        <end position="204"/>
    </location>
</feature>
<reference evidence="2 3" key="1">
    <citation type="submission" date="2020-08" db="EMBL/GenBank/DDBJ databases">
        <title>A Genomic Blueprint of the Chicken Gut Microbiome.</title>
        <authorList>
            <person name="Gilroy R."/>
            <person name="Ravi A."/>
            <person name="Getino M."/>
            <person name="Pursley I."/>
            <person name="Horton D.L."/>
            <person name="Alikhan N.-F."/>
            <person name="Baker D."/>
            <person name="Gharbi K."/>
            <person name="Hall N."/>
            <person name="Watson M."/>
            <person name="Adriaenssens E.M."/>
            <person name="Foster-Nyarko E."/>
            <person name="Jarju S."/>
            <person name="Secka A."/>
            <person name="Antonio M."/>
            <person name="Oren A."/>
            <person name="Chaudhuri R."/>
            <person name="La Ragione R.M."/>
            <person name="Hildebrand F."/>
            <person name="Pallen M.J."/>
        </authorList>
    </citation>
    <scope>NUCLEOTIDE SEQUENCE [LARGE SCALE GENOMIC DNA]</scope>
    <source>
        <strain evidence="2 3">Sa1BUA1</strain>
    </source>
</reference>
<feature type="transmembrane region" description="Helical" evidence="1">
    <location>
        <begin position="159"/>
        <end position="178"/>
    </location>
</feature>
<feature type="transmembrane region" description="Helical" evidence="1">
    <location>
        <begin position="216"/>
        <end position="239"/>
    </location>
</feature>
<dbReference type="Proteomes" id="UP000661894">
    <property type="component" value="Unassembled WGS sequence"/>
</dbReference>
<feature type="transmembrane region" description="Helical" evidence="1">
    <location>
        <begin position="12"/>
        <end position="38"/>
    </location>
</feature>
<keyword evidence="1" id="KW-1133">Transmembrane helix</keyword>
<accession>A0ABR8Z0G9</accession>